<feature type="site" description="Important for catalytic activity, responsible for pKa modulation of the active site Glu and correct orientation of both the proton donor and substrate" evidence="6">
    <location>
        <position position="61"/>
    </location>
</feature>
<evidence type="ECO:0000256" key="6">
    <source>
        <dbReference type="PIRSR" id="PIRSR606710-2"/>
    </source>
</evidence>
<keyword evidence="9" id="KW-1185">Reference proteome</keyword>
<dbReference type="GO" id="GO:0005975">
    <property type="term" value="P:carbohydrate metabolic process"/>
    <property type="evidence" value="ECO:0007669"/>
    <property type="project" value="InterPro"/>
</dbReference>
<feature type="signal peptide" evidence="7">
    <location>
        <begin position="1"/>
        <end position="22"/>
    </location>
</feature>
<reference evidence="8" key="1">
    <citation type="submission" date="2023-04" db="EMBL/GenBank/DDBJ databases">
        <title>Phytophthora fragariaefolia NBRC 109709.</title>
        <authorList>
            <person name="Ichikawa N."/>
            <person name="Sato H."/>
            <person name="Tonouchi N."/>
        </authorList>
    </citation>
    <scope>NUCLEOTIDE SEQUENCE</scope>
    <source>
        <strain evidence="8">NBRC 109709</strain>
    </source>
</reference>
<keyword evidence="3" id="KW-0378">Hydrolase</keyword>
<keyword evidence="7" id="KW-0732">Signal</keyword>
<sequence>MQAPCAQSWRLLLFYYSVSTFGSQNSAIGVARSSSLDVGTWEDRGSTSITSDSSKPYNAIDPNLIEADGRFYLTFGSYWRGIRQASMRDPPILSSSDPAQIGFTSNYEVLEGPFVFKHGAFYYLFMSKGKCCGYDKAKPEAGKEYRILVCRSSKATGGFVDKDGVDCTKDGGTVVLESHGNVYGPGGQGVNDDAKLGPILYYHYGKRTSPGNLTSFTF</sequence>
<dbReference type="SUPFAM" id="SSF75005">
    <property type="entry name" value="Arabinanase/levansucrase/invertase"/>
    <property type="match status" value="1"/>
</dbReference>
<evidence type="ECO:0000256" key="5">
    <source>
        <dbReference type="ARBA" id="ARBA00042202"/>
    </source>
</evidence>
<organism evidence="8 9">
    <name type="scientific">Phytophthora fragariaefolia</name>
    <dbReference type="NCBI Taxonomy" id="1490495"/>
    <lineage>
        <taxon>Eukaryota</taxon>
        <taxon>Sar</taxon>
        <taxon>Stramenopiles</taxon>
        <taxon>Oomycota</taxon>
        <taxon>Peronosporomycetes</taxon>
        <taxon>Peronosporales</taxon>
        <taxon>Peronosporaceae</taxon>
        <taxon>Phytophthora</taxon>
    </lineage>
</organism>
<dbReference type="Gene3D" id="2.115.10.20">
    <property type="entry name" value="Glycosyl hydrolase domain, family 43"/>
    <property type="match status" value="1"/>
</dbReference>
<evidence type="ECO:0000256" key="2">
    <source>
        <dbReference type="ARBA" id="ARBA00009865"/>
    </source>
</evidence>
<dbReference type="AlphaFoldDB" id="A0A9W7CVH2"/>
<comment type="similarity">
    <text evidence="2">Belongs to the glycosyl hydrolase 43 family.</text>
</comment>
<comment type="pathway">
    <text evidence="1">Glycan metabolism; L-arabinan degradation.</text>
</comment>
<dbReference type="InterPro" id="IPR006710">
    <property type="entry name" value="Glyco_hydro_43"/>
</dbReference>
<dbReference type="Pfam" id="PF04616">
    <property type="entry name" value="Glyco_hydro_43"/>
    <property type="match status" value="1"/>
</dbReference>
<evidence type="ECO:0000256" key="3">
    <source>
        <dbReference type="ARBA" id="ARBA00022801"/>
    </source>
</evidence>
<name>A0A9W7CVH2_9STRA</name>
<dbReference type="PANTHER" id="PTHR43301">
    <property type="entry name" value="ARABINAN ENDO-1,5-ALPHA-L-ARABINOSIDASE"/>
    <property type="match status" value="1"/>
</dbReference>
<evidence type="ECO:0000313" key="8">
    <source>
        <dbReference type="EMBL" id="GMF43593.1"/>
    </source>
</evidence>
<comment type="caution">
    <text evidence="8">The sequence shown here is derived from an EMBL/GenBank/DDBJ whole genome shotgun (WGS) entry which is preliminary data.</text>
</comment>
<accession>A0A9W7CVH2</accession>
<dbReference type="EMBL" id="BSXT01001566">
    <property type="protein sequence ID" value="GMF43593.1"/>
    <property type="molecule type" value="Genomic_DNA"/>
</dbReference>
<evidence type="ECO:0000256" key="1">
    <source>
        <dbReference type="ARBA" id="ARBA00004834"/>
    </source>
</evidence>
<evidence type="ECO:0000313" key="9">
    <source>
        <dbReference type="Proteomes" id="UP001165121"/>
    </source>
</evidence>
<dbReference type="InterPro" id="IPR050727">
    <property type="entry name" value="GH43_arabinanases"/>
</dbReference>
<keyword evidence="4" id="KW-0326">Glycosidase</keyword>
<evidence type="ECO:0000256" key="4">
    <source>
        <dbReference type="ARBA" id="ARBA00023295"/>
    </source>
</evidence>
<dbReference type="InterPro" id="IPR023296">
    <property type="entry name" value="Glyco_hydro_beta-prop_sf"/>
</dbReference>
<protein>
    <recommendedName>
        <fullName evidence="5">Endo-1,5-alpha-L-arabinanase A</fullName>
    </recommendedName>
</protein>
<evidence type="ECO:0000256" key="7">
    <source>
        <dbReference type="SAM" id="SignalP"/>
    </source>
</evidence>
<feature type="chain" id="PRO_5040843230" description="Endo-1,5-alpha-L-arabinanase A" evidence="7">
    <location>
        <begin position="23"/>
        <end position="218"/>
    </location>
</feature>
<dbReference type="PANTHER" id="PTHR43301:SF3">
    <property type="entry name" value="ARABINAN ENDO-1,5-ALPHA-L-ARABINOSIDASE A-RELATED"/>
    <property type="match status" value="1"/>
</dbReference>
<gene>
    <name evidence="8" type="ORF">Pfra01_001479400</name>
</gene>
<dbReference type="Proteomes" id="UP001165121">
    <property type="component" value="Unassembled WGS sequence"/>
</dbReference>
<proteinExistence type="inferred from homology"/>
<dbReference type="OrthoDB" id="195678at2759"/>
<dbReference type="GO" id="GO:0004553">
    <property type="term" value="F:hydrolase activity, hydrolyzing O-glycosyl compounds"/>
    <property type="evidence" value="ECO:0007669"/>
    <property type="project" value="InterPro"/>
</dbReference>